<feature type="domain" description="Acyltransferase 3" evidence="8">
    <location>
        <begin position="13"/>
        <end position="315"/>
    </location>
</feature>
<keyword evidence="5 7" id="KW-1133">Transmembrane helix</keyword>
<dbReference type="GO" id="GO:0009246">
    <property type="term" value="P:enterobacterial common antigen biosynthetic process"/>
    <property type="evidence" value="ECO:0007669"/>
    <property type="project" value="TreeGrafter"/>
</dbReference>
<feature type="transmembrane region" description="Helical" evidence="7">
    <location>
        <begin position="54"/>
        <end position="73"/>
    </location>
</feature>
<evidence type="ECO:0000256" key="2">
    <source>
        <dbReference type="ARBA" id="ARBA00007400"/>
    </source>
</evidence>
<keyword evidence="3" id="KW-1003">Cell membrane</keyword>
<feature type="transmembrane region" description="Helical" evidence="7">
    <location>
        <begin position="12"/>
        <end position="34"/>
    </location>
</feature>
<keyword evidence="6 7" id="KW-0472">Membrane</keyword>
<feature type="transmembrane region" description="Helical" evidence="7">
    <location>
        <begin position="270"/>
        <end position="290"/>
    </location>
</feature>
<dbReference type="PANTHER" id="PTHR40074">
    <property type="entry name" value="O-ACETYLTRANSFERASE WECH"/>
    <property type="match status" value="1"/>
</dbReference>
<evidence type="ECO:0000313" key="10">
    <source>
        <dbReference type="Proteomes" id="UP000298154"/>
    </source>
</evidence>
<protein>
    <recommendedName>
        <fullName evidence="8">Acyltransferase 3 domain-containing protein</fullName>
    </recommendedName>
</protein>
<feature type="transmembrane region" description="Helical" evidence="7">
    <location>
        <begin position="180"/>
        <end position="197"/>
    </location>
</feature>
<evidence type="ECO:0000256" key="7">
    <source>
        <dbReference type="SAM" id="Phobius"/>
    </source>
</evidence>
<organism evidence="9 10">
    <name type="scientific">Cryobacterium ruanii</name>
    <dbReference type="NCBI Taxonomy" id="1259197"/>
    <lineage>
        <taxon>Bacteria</taxon>
        <taxon>Bacillati</taxon>
        <taxon>Actinomycetota</taxon>
        <taxon>Actinomycetes</taxon>
        <taxon>Micrococcales</taxon>
        <taxon>Microbacteriaceae</taxon>
        <taxon>Cryobacterium</taxon>
    </lineage>
</organism>
<dbReference type="Pfam" id="PF01757">
    <property type="entry name" value="Acyl_transf_3"/>
    <property type="match status" value="1"/>
</dbReference>
<proteinExistence type="inferred from homology"/>
<feature type="transmembrane region" description="Helical" evidence="7">
    <location>
        <begin position="209"/>
        <end position="228"/>
    </location>
</feature>
<dbReference type="PANTHER" id="PTHR40074:SF4">
    <property type="entry name" value="INNER MEMBRANE PROTEIN YCFT"/>
    <property type="match status" value="1"/>
</dbReference>
<evidence type="ECO:0000259" key="8">
    <source>
        <dbReference type="Pfam" id="PF01757"/>
    </source>
</evidence>
<keyword evidence="10" id="KW-1185">Reference proteome</keyword>
<comment type="subcellular location">
    <subcellularLocation>
        <location evidence="1">Cell membrane</location>
        <topology evidence="1">Multi-pass membrane protein</topology>
    </subcellularLocation>
</comment>
<feature type="transmembrane region" description="Helical" evidence="7">
    <location>
        <begin position="153"/>
        <end position="174"/>
    </location>
</feature>
<evidence type="ECO:0000256" key="1">
    <source>
        <dbReference type="ARBA" id="ARBA00004651"/>
    </source>
</evidence>
<reference evidence="9 10" key="1">
    <citation type="submission" date="2019-03" db="EMBL/GenBank/DDBJ databases">
        <title>Genomics of glacier-inhabiting Cryobacterium strains.</title>
        <authorList>
            <person name="Liu Q."/>
            <person name="Xin Y.-H."/>
        </authorList>
    </citation>
    <scope>NUCLEOTIDE SEQUENCE [LARGE SCALE GENOMIC DNA]</scope>
    <source>
        <strain evidence="9 10">Sr36</strain>
    </source>
</reference>
<comment type="similarity">
    <text evidence="2">Belongs to the acyltransferase 3 family.</text>
</comment>
<dbReference type="AlphaFoldDB" id="A0A4R9AU22"/>
<dbReference type="Proteomes" id="UP000298154">
    <property type="component" value="Unassembled WGS sequence"/>
</dbReference>
<comment type="caution">
    <text evidence="9">The sequence shown here is derived from an EMBL/GenBank/DDBJ whole genome shotgun (WGS) entry which is preliminary data.</text>
</comment>
<evidence type="ECO:0000256" key="3">
    <source>
        <dbReference type="ARBA" id="ARBA00022475"/>
    </source>
</evidence>
<accession>A0A4R9AU22</accession>
<sequence length="353" mass="39004">MRAAPALGPGREAWIDVAKGIAIILVVLYHAIMYLDEAGLAGALAPLNPLFDTFRMPLFFFMSGILAASAIRLPYRQLFRKRMSLLLYLYITWVTLQTLFMLVLPPISTSGAPNATWASLVTLFVRPSSNLWFIYALPLFFTVAWLMRRWPPLLQVSLTVVIAVLFGAQLLHTGSPWDKMGKYLVFFIAAIYLGPLVRRRVPFVRWWHVVLICLGYAGLVVVTTKLTLTRVPFVLLVLSALAVVAGITVAVLLTRLPAFDFVRSLGSRTLPIYLVHTLPMVALAAILVAFDVRMPPAVATLLPPLLCAGAIMLAVALHRQFHAVPGVFTVPVKSWVGMPPRDVIAPTRKVNLT</sequence>
<dbReference type="GO" id="GO:0005886">
    <property type="term" value="C:plasma membrane"/>
    <property type="evidence" value="ECO:0007669"/>
    <property type="project" value="UniProtKB-SubCell"/>
</dbReference>
<dbReference type="OrthoDB" id="4394033at2"/>
<keyword evidence="4 7" id="KW-0812">Transmembrane</keyword>
<name>A0A4R9AU22_9MICO</name>
<evidence type="ECO:0000313" key="9">
    <source>
        <dbReference type="EMBL" id="TFD69785.1"/>
    </source>
</evidence>
<dbReference type="EMBL" id="SOHK01000001">
    <property type="protein sequence ID" value="TFD69785.1"/>
    <property type="molecule type" value="Genomic_DNA"/>
</dbReference>
<feature type="transmembrane region" description="Helical" evidence="7">
    <location>
        <begin position="234"/>
        <end position="258"/>
    </location>
</feature>
<feature type="transmembrane region" description="Helical" evidence="7">
    <location>
        <begin position="296"/>
        <end position="317"/>
    </location>
</feature>
<dbReference type="RefSeq" id="WP_134553641.1">
    <property type="nucleotide sequence ID" value="NZ_SOHK01000001.1"/>
</dbReference>
<evidence type="ECO:0000256" key="4">
    <source>
        <dbReference type="ARBA" id="ARBA00022692"/>
    </source>
</evidence>
<feature type="transmembrane region" description="Helical" evidence="7">
    <location>
        <begin position="127"/>
        <end position="146"/>
    </location>
</feature>
<evidence type="ECO:0000256" key="6">
    <source>
        <dbReference type="ARBA" id="ARBA00023136"/>
    </source>
</evidence>
<gene>
    <name evidence="9" type="ORF">E3T47_00120</name>
</gene>
<evidence type="ECO:0000256" key="5">
    <source>
        <dbReference type="ARBA" id="ARBA00022989"/>
    </source>
</evidence>
<dbReference type="InterPro" id="IPR002656">
    <property type="entry name" value="Acyl_transf_3_dom"/>
</dbReference>
<feature type="transmembrane region" description="Helical" evidence="7">
    <location>
        <begin position="85"/>
        <end position="107"/>
    </location>
</feature>
<dbReference type="GO" id="GO:0016413">
    <property type="term" value="F:O-acetyltransferase activity"/>
    <property type="evidence" value="ECO:0007669"/>
    <property type="project" value="TreeGrafter"/>
</dbReference>